<dbReference type="InterPro" id="IPR014001">
    <property type="entry name" value="Helicase_ATP-bd"/>
</dbReference>
<feature type="region of interest" description="Disordered" evidence="6">
    <location>
        <begin position="58"/>
        <end position="79"/>
    </location>
</feature>
<evidence type="ECO:0000259" key="9">
    <source>
        <dbReference type="PROSITE" id="PS51195"/>
    </source>
</evidence>
<protein>
    <submittedName>
        <fullName evidence="10">DEAD/DEAH box helicase</fullName>
    </submittedName>
</protein>
<keyword evidence="1" id="KW-0547">Nucleotide-binding</keyword>
<dbReference type="GO" id="GO:0033592">
    <property type="term" value="F:RNA strand annealing activity"/>
    <property type="evidence" value="ECO:0007669"/>
    <property type="project" value="TreeGrafter"/>
</dbReference>
<feature type="compositionally biased region" description="Polar residues" evidence="6">
    <location>
        <begin position="1"/>
        <end position="12"/>
    </location>
</feature>
<evidence type="ECO:0000313" key="10">
    <source>
        <dbReference type="EMBL" id="NOT35098.1"/>
    </source>
</evidence>
<dbReference type="Proteomes" id="UP000580839">
    <property type="component" value="Unassembled WGS sequence"/>
</dbReference>
<comment type="caution">
    <text evidence="10">The sequence shown here is derived from an EMBL/GenBank/DDBJ whole genome shotgun (WGS) entry which is preliminary data.</text>
</comment>
<evidence type="ECO:0000256" key="2">
    <source>
        <dbReference type="ARBA" id="ARBA00022801"/>
    </source>
</evidence>
<dbReference type="CDD" id="cd18787">
    <property type="entry name" value="SF2_C_DEAD"/>
    <property type="match status" value="1"/>
</dbReference>
<dbReference type="PROSITE" id="PS51192">
    <property type="entry name" value="HELICASE_ATP_BIND_1"/>
    <property type="match status" value="1"/>
</dbReference>
<evidence type="ECO:0000256" key="6">
    <source>
        <dbReference type="SAM" id="MobiDB-lite"/>
    </source>
</evidence>
<evidence type="ECO:0000259" key="7">
    <source>
        <dbReference type="PROSITE" id="PS51192"/>
    </source>
</evidence>
<evidence type="ECO:0000256" key="5">
    <source>
        <dbReference type="PROSITE-ProRule" id="PRU00552"/>
    </source>
</evidence>
<dbReference type="GO" id="GO:0005840">
    <property type="term" value="C:ribosome"/>
    <property type="evidence" value="ECO:0007669"/>
    <property type="project" value="TreeGrafter"/>
</dbReference>
<evidence type="ECO:0000256" key="3">
    <source>
        <dbReference type="ARBA" id="ARBA00022806"/>
    </source>
</evidence>
<gene>
    <name evidence="10" type="ORF">HOP12_13200</name>
</gene>
<dbReference type="PROSITE" id="PS51194">
    <property type="entry name" value="HELICASE_CTER"/>
    <property type="match status" value="1"/>
</dbReference>
<feature type="short sequence motif" description="Q motif" evidence="5">
    <location>
        <begin position="110"/>
        <end position="138"/>
    </location>
</feature>
<dbReference type="SMART" id="SM00487">
    <property type="entry name" value="DEXDc"/>
    <property type="match status" value="1"/>
</dbReference>
<dbReference type="GO" id="GO:0003724">
    <property type="term" value="F:RNA helicase activity"/>
    <property type="evidence" value="ECO:0007669"/>
    <property type="project" value="InterPro"/>
</dbReference>
<feature type="domain" description="DEAD-box RNA helicase Q" evidence="9">
    <location>
        <begin position="110"/>
        <end position="138"/>
    </location>
</feature>
<dbReference type="InterPro" id="IPR001650">
    <property type="entry name" value="Helicase_C-like"/>
</dbReference>
<dbReference type="Pfam" id="PF00270">
    <property type="entry name" value="DEAD"/>
    <property type="match status" value="1"/>
</dbReference>
<dbReference type="EMBL" id="JABFRW010000172">
    <property type="protein sequence ID" value="NOT35098.1"/>
    <property type="molecule type" value="Genomic_DNA"/>
</dbReference>
<dbReference type="InterPro" id="IPR011545">
    <property type="entry name" value="DEAD/DEAH_box_helicase_dom"/>
</dbReference>
<feature type="region of interest" description="Disordered" evidence="6">
    <location>
        <begin position="1"/>
        <end position="35"/>
    </location>
</feature>
<keyword evidence="4" id="KW-0067">ATP-binding</keyword>
<accession>A0A849SH82</accession>
<dbReference type="InterPro" id="IPR014014">
    <property type="entry name" value="RNA_helicase_DEAD_Q_motif"/>
</dbReference>
<dbReference type="GO" id="GO:0005524">
    <property type="term" value="F:ATP binding"/>
    <property type="evidence" value="ECO:0007669"/>
    <property type="project" value="UniProtKB-KW"/>
</dbReference>
<feature type="domain" description="Helicase ATP-binding" evidence="7">
    <location>
        <begin position="131"/>
        <end position="257"/>
    </location>
</feature>
<dbReference type="PANTHER" id="PTHR47963:SF7">
    <property type="entry name" value="ATP-DEPENDENT RNA HELICASE YFML-RELATED"/>
    <property type="match status" value="1"/>
</dbReference>
<dbReference type="InterPro" id="IPR050547">
    <property type="entry name" value="DEAD_box_RNA_helicases"/>
</dbReference>
<dbReference type="PROSITE" id="PS51195">
    <property type="entry name" value="Q_MOTIF"/>
    <property type="match status" value="1"/>
</dbReference>
<dbReference type="GO" id="GO:0009409">
    <property type="term" value="P:response to cold"/>
    <property type="evidence" value="ECO:0007669"/>
    <property type="project" value="TreeGrafter"/>
</dbReference>
<evidence type="ECO:0000256" key="1">
    <source>
        <dbReference type="ARBA" id="ARBA00022741"/>
    </source>
</evidence>
<dbReference type="GO" id="GO:0005829">
    <property type="term" value="C:cytosol"/>
    <property type="evidence" value="ECO:0007669"/>
    <property type="project" value="TreeGrafter"/>
</dbReference>
<keyword evidence="2" id="KW-0378">Hydrolase</keyword>
<dbReference type="Gene3D" id="3.40.50.300">
    <property type="entry name" value="P-loop containing nucleotide triphosphate hydrolases"/>
    <property type="match status" value="2"/>
</dbReference>
<evidence type="ECO:0000259" key="8">
    <source>
        <dbReference type="PROSITE" id="PS51194"/>
    </source>
</evidence>
<proteinExistence type="predicted"/>
<organism evidence="10 11">
    <name type="scientific">Eiseniibacteriota bacterium</name>
    <dbReference type="NCBI Taxonomy" id="2212470"/>
    <lineage>
        <taxon>Bacteria</taxon>
        <taxon>Candidatus Eiseniibacteriota</taxon>
    </lineage>
</organism>
<feature type="domain" description="Helicase C-terminal" evidence="8">
    <location>
        <begin position="283"/>
        <end position="372"/>
    </location>
</feature>
<dbReference type="Pfam" id="PF00271">
    <property type="entry name" value="Helicase_C"/>
    <property type="match status" value="1"/>
</dbReference>
<sequence length="372" mass="40619">MQARSSTPSGSVGQRVASELSPRTRMGPEVRGATSSTLPLERFHRALIHNRFRERVQEPVVTKTSSRCPPARQARDSQLGYGSAAEVAADLRASTNPGGGPAADWGQSTMTFEQLEVRPELIAALAKQGITEPTAIQIQRQCTDLTQNTGWPIRVLLLIGGTSIERQIDKLKMKPHLVVGSPGRILELITMGRLKTPAIRWIVIDEADRLMVTESLPAIRAIIAAAPRARQLIFASATEQPASEEAIATLAPDRVMLQAGAVAVNENIEHFYLVCELRDEPETLRKLLHALHPERAMVFVHRNERAENLSAKLAHHHIEVADLHGAADKRDRKQAMDDFRGGRVRVLVASDVGARGLDIKGSSGNRVGAFTA</sequence>
<evidence type="ECO:0000256" key="4">
    <source>
        <dbReference type="ARBA" id="ARBA00022840"/>
    </source>
</evidence>
<dbReference type="SUPFAM" id="SSF52540">
    <property type="entry name" value="P-loop containing nucleoside triphosphate hydrolases"/>
    <property type="match status" value="1"/>
</dbReference>
<dbReference type="InterPro" id="IPR027417">
    <property type="entry name" value="P-loop_NTPase"/>
</dbReference>
<dbReference type="PANTHER" id="PTHR47963">
    <property type="entry name" value="DEAD-BOX ATP-DEPENDENT RNA HELICASE 47, MITOCHONDRIAL"/>
    <property type="match status" value="1"/>
</dbReference>
<dbReference type="GO" id="GO:0016787">
    <property type="term" value="F:hydrolase activity"/>
    <property type="evidence" value="ECO:0007669"/>
    <property type="project" value="UniProtKB-KW"/>
</dbReference>
<keyword evidence="3 10" id="KW-0347">Helicase</keyword>
<dbReference type="AlphaFoldDB" id="A0A849SH82"/>
<reference evidence="10 11" key="1">
    <citation type="submission" date="2020-04" db="EMBL/GenBank/DDBJ databases">
        <title>Metagenomic profiling of ammonia- and methane-oxidizing microorganisms in a Dutch drinking water treatment plant.</title>
        <authorList>
            <person name="Poghosyan L."/>
            <person name="Leucker S."/>
        </authorList>
    </citation>
    <scope>NUCLEOTIDE SEQUENCE [LARGE SCALE GENOMIC DNA]</scope>
    <source>
        <strain evidence="10">S-RSF-IL-03</strain>
    </source>
</reference>
<name>A0A849SH82_UNCEI</name>
<evidence type="ECO:0000313" key="11">
    <source>
        <dbReference type="Proteomes" id="UP000580839"/>
    </source>
</evidence>